<organism evidence="2 3">
    <name type="scientific">Mycena belliarum</name>
    <dbReference type="NCBI Taxonomy" id="1033014"/>
    <lineage>
        <taxon>Eukaryota</taxon>
        <taxon>Fungi</taxon>
        <taxon>Dikarya</taxon>
        <taxon>Basidiomycota</taxon>
        <taxon>Agaricomycotina</taxon>
        <taxon>Agaricomycetes</taxon>
        <taxon>Agaricomycetidae</taxon>
        <taxon>Agaricales</taxon>
        <taxon>Marasmiineae</taxon>
        <taxon>Mycenaceae</taxon>
        <taxon>Mycena</taxon>
    </lineage>
</organism>
<proteinExistence type="predicted"/>
<evidence type="ECO:0000313" key="3">
    <source>
        <dbReference type="Proteomes" id="UP001222325"/>
    </source>
</evidence>
<sequence>MPTLPPARHVARLPAVLVRSGAQRARRRPRFRARLTVSCGLRSAEYVCLDRARSERCTVRAPPLTPMAVSCPPQAPVSPTTPWLFARSYLSPALSAAAAALSSSPCRARRVAREFAGSRGRAAPACGPVNARGLHHECRLPSRPQGPVAAGAALVPRLLARPWARWSRVAESTIHRRPPLGANRRALPEAAAASHPVRPGPRSQHCLCAMRAAGPAFVQHASRETSAHASPSLITTRSRNAREPGTALASRVPSPTSPPLPPSSRASDSAGYRLRACRKPCAPALLHPAFARRSSVLVWCHGGAEEERAAPTRDAFELRMRVEGEMRIIGPDTWTDLSSSHHTAYSSVALSVHFGQLSSSGAQSWSRYRGHDTSSDSSVSSTHAPSLSPLLSASALQLTTISEHCIAIVDFSEIARRTRHDRVIPQFRHAEGLRKSPSSPSQISNPMCMQRPLSVTHNVPTAATARRRFFCALYTDPRRASLSLSVNMVARSASCLHSLYIQYTPLALWLLRVALSGSEREGSAQLISLRTPLCRAVTWARASADSASALFRRHARFYFALRVEHWVALIFQQAREAMRSQKPDTLADGMRREDRDPPSRIVLRCFEPRKAPRTPPILLYPLRAGTPRTVPSHVHLKPVLPLVLVLITLRNSPIAYADLPRKSFEATAVDIIVQAAFGDFLRAARLVAFRLPAMYRWRVTRCISRRDFGERI</sequence>
<comment type="caution">
    <text evidence="2">The sequence shown here is derived from an EMBL/GenBank/DDBJ whole genome shotgun (WGS) entry which is preliminary data.</text>
</comment>
<evidence type="ECO:0000313" key="2">
    <source>
        <dbReference type="EMBL" id="KAJ7064384.1"/>
    </source>
</evidence>
<evidence type="ECO:0000256" key="1">
    <source>
        <dbReference type="SAM" id="MobiDB-lite"/>
    </source>
</evidence>
<dbReference type="EMBL" id="JARJCN010000194">
    <property type="protein sequence ID" value="KAJ7064384.1"/>
    <property type="molecule type" value="Genomic_DNA"/>
</dbReference>
<dbReference type="Proteomes" id="UP001222325">
    <property type="component" value="Unassembled WGS sequence"/>
</dbReference>
<feature type="region of interest" description="Disordered" evidence="1">
    <location>
        <begin position="219"/>
        <end position="268"/>
    </location>
</feature>
<keyword evidence="3" id="KW-1185">Reference proteome</keyword>
<feature type="compositionally biased region" description="Polar residues" evidence="1">
    <location>
        <begin position="227"/>
        <end position="238"/>
    </location>
</feature>
<protein>
    <submittedName>
        <fullName evidence="2">Uncharacterized protein</fullName>
    </submittedName>
</protein>
<reference evidence="2" key="1">
    <citation type="submission" date="2023-03" db="EMBL/GenBank/DDBJ databases">
        <title>Massive genome expansion in bonnet fungi (Mycena s.s.) driven by repeated elements and novel gene families across ecological guilds.</title>
        <authorList>
            <consortium name="Lawrence Berkeley National Laboratory"/>
            <person name="Harder C.B."/>
            <person name="Miyauchi S."/>
            <person name="Viragh M."/>
            <person name="Kuo A."/>
            <person name="Thoen E."/>
            <person name="Andreopoulos B."/>
            <person name="Lu D."/>
            <person name="Skrede I."/>
            <person name="Drula E."/>
            <person name="Henrissat B."/>
            <person name="Morin E."/>
            <person name="Kohler A."/>
            <person name="Barry K."/>
            <person name="LaButti K."/>
            <person name="Morin E."/>
            <person name="Salamov A."/>
            <person name="Lipzen A."/>
            <person name="Mereny Z."/>
            <person name="Hegedus B."/>
            <person name="Baldrian P."/>
            <person name="Stursova M."/>
            <person name="Weitz H."/>
            <person name="Taylor A."/>
            <person name="Grigoriev I.V."/>
            <person name="Nagy L.G."/>
            <person name="Martin F."/>
            <person name="Kauserud H."/>
        </authorList>
    </citation>
    <scope>NUCLEOTIDE SEQUENCE</scope>
    <source>
        <strain evidence="2">CBHHK173m</strain>
    </source>
</reference>
<gene>
    <name evidence="2" type="ORF">B0H15DRAFT_807794</name>
</gene>
<name>A0AAD6TKL9_9AGAR</name>
<dbReference type="AlphaFoldDB" id="A0AAD6TKL9"/>
<accession>A0AAD6TKL9</accession>